<protein>
    <submittedName>
        <fullName evidence="10">N-acetylglucosamine-6-phosphate deacetylase</fullName>
    </submittedName>
</protein>
<evidence type="ECO:0000256" key="1">
    <source>
        <dbReference type="ARBA" id="ARBA00010716"/>
    </source>
</evidence>
<feature type="active site" description="Proton donor/acceptor" evidence="6">
    <location>
        <position position="265"/>
    </location>
</feature>
<dbReference type="SUPFAM" id="SSF51556">
    <property type="entry name" value="Metallo-dependent hydrolases"/>
    <property type="match status" value="1"/>
</dbReference>
<feature type="binding site" evidence="7">
    <location>
        <begin position="210"/>
        <end position="211"/>
    </location>
    <ligand>
        <name>substrate</name>
    </ligand>
</feature>
<keyword evidence="4 5" id="KW-0119">Carbohydrate metabolism</keyword>
<evidence type="ECO:0000256" key="4">
    <source>
        <dbReference type="ARBA" id="ARBA00023277"/>
    </source>
</evidence>
<keyword evidence="3 5" id="KW-0378">Hydrolase</keyword>
<dbReference type="Pfam" id="PF01979">
    <property type="entry name" value="Amidohydro_1"/>
    <property type="match status" value="1"/>
</dbReference>
<dbReference type="GO" id="GO:0006046">
    <property type="term" value="P:N-acetylglucosamine catabolic process"/>
    <property type="evidence" value="ECO:0007669"/>
    <property type="project" value="TreeGrafter"/>
</dbReference>
<dbReference type="Proteomes" id="UP000292027">
    <property type="component" value="Unassembled WGS sequence"/>
</dbReference>
<feature type="domain" description="Amidohydrolase-related" evidence="9">
    <location>
        <begin position="38"/>
        <end position="357"/>
    </location>
</feature>
<feature type="binding site" evidence="8">
    <location>
        <position position="119"/>
    </location>
    <ligand>
        <name>Zn(2+)</name>
        <dbReference type="ChEBI" id="CHEBI:29105"/>
    </ligand>
</feature>
<dbReference type="AlphaFoldDB" id="A0A4Q7VYG7"/>
<dbReference type="InterPro" id="IPR006680">
    <property type="entry name" value="Amidohydro-rel"/>
</dbReference>
<feature type="binding site" evidence="7">
    <location>
        <position position="132"/>
    </location>
    <ligand>
        <name>substrate</name>
    </ligand>
</feature>
<dbReference type="EMBL" id="SHKR01000018">
    <property type="protein sequence ID" value="RZU01814.1"/>
    <property type="molecule type" value="Genomic_DNA"/>
</dbReference>
<evidence type="ECO:0000256" key="6">
    <source>
        <dbReference type="PIRSR" id="PIRSR038994-1"/>
    </source>
</evidence>
<proteinExistence type="inferred from homology"/>
<dbReference type="RefSeq" id="WP_130449877.1">
    <property type="nucleotide sequence ID" value="NZ_SHKR01000018.1"/>
</dbReference>
<evidence type="ECO:0000259" key="9">
    <source>
        <dbReference type="Pfam" id="PF01979"/>
    </source>
</evidence>
<dbReference type="InterPro" id="IPR003764">
    <property type="entry name" value="GlcNAc_6-P_deAcase"/>
</dbReference>
<dbReference type="Gene3D" id="3.20.20.140">
    <property type="entry name" value="Metal-dependent hydrolases"/>
    <property type="match status" value="1"/>
</dbReference>
<dbReference type="InterPro" id="IPR011059">
    <property type="entry name" value="Metal-dep_hydrolase_composite"/>
</dbReference>
<accession>A0A4Q7VYG7</accession>
<dbReference type="GO" id="GO:0046872">
    <property type="term" value="F:metal ion binding"/>
    <property type="evidence" value="ECO:0007669"/>
    <property type="project" value="UniProtKB-KW"/>
</dbReference>
<organism evidence="10 11">
    <name type="scientific">Kribbella rubisoli</name>
    <dbReference type="NCBI Taxonomy" id="3075929"/>
    <lineage>
        <taxon>Bacteria</taxon>
        <taxon>Bacillati</taxon>
        <taxon>Actinomycetota</taxon>
        <taxon>Actinomycetes</taxon>
        <taxon>Propionibacteriales</taxon>
        <taxon>Kribbellaceae</taxon>
        <taxon>Kribbella</taxon>
    </lineage>
</organism>
<evidence type="ECO:0000313" key="11">
    <source>
        <dbReference type="Proteomes" id="UP000292027"/>
    </source>
</evidence>
<comment type="caution">
    <text evidence="10">The sequence shown here is derived from an EMBL/GenBank/DDBJ whole genome shotgun (WGS) entry which is preliminary data.</text>
</comment>
<keyword evidence="11" id="KW-1185">Reference proteome</keyword>
<evidence type="ECO:0000256" key="7">
    <source>
        <dbReference type="PIRSR" id="PIRSR038994-2"/>
    </source>
</evidence>
<keyword evidence="2 8" id="KW-0479">Metal-binding</keyword>
<comment type="cofactor">
    <cofactor evidence="8">
        <name>a divalent metal cation</name>
        <dbReference type="ChEBI" id="CHEBI:60240"/>
    </cofactor>
    <text evidence="8">Binds 1 divalent metal cation per subunit.</text>
</comment>
<sequence length="381" mass="39374">MSEVLEGHTADGRRVRVRYSADGIEEITDHPAAPDLLLLPGLIDIQLNGYGGLDVNDPSRPASDLSDLVRALWRQGVTTVYPTIISADDATTTALITRATAARASDPVVAYGVPGLHLEGPYISSAEGARGAHDPAVIRDPDPDEFDRWQKAAAGAIAITTLAPERKGAIEFTRRLADGVVVSVGHSLATADEVHAFAAAGGRLSTHLGNGLPAQIDRHGNPIWAQLNEDALTAGLIADGHHLPADTFAALVRAKGPARCVLTSDAAALAGCTPGDYKTAVGGAVTVGPDGSLRLQGTPYLAGSGASLLDCLRWSTGRGGLPLDTAVTMATTTPANLLGLTDRGRLEVGARADLIQLTRTPEGGIGDLVTIVVNGITRTDV</sequence>
<feature type="binding site" evidence="7">
    <location>
        <begin position="301"/>
        <end position="303"/>
    </location>
    <ligand>
        <name>substrate</name>
    </ligand>
</feature>
<feature type="binding site" evidence="8">
    <location>
        <position position="207"/>
    </location>
    <ligand>
        <name>Zn(2+)</name>
        <dbReference type="ChEBI" id="CHEBI:29105"/>
    </ligand>
</feature>
<dbReference type="PIRSF" id="PIRSF038994">
    <property type="entry name" value="NagA"/>
    <property type="match status" value="1"/>
</dbReference>
<evidence type="ECO:0000256" key="3">
    <source>
        <dbReference type="ARBA" id="ARBA00022801"/>
    </source>
</evidence>
<evidence type="ECO:0000256" key="8">
    <source>
        <dbReference type="PIRSR" id="PIRSR038994-3"/>
    </source>
</evidence>
<dbReference type="GO" id="GO:0008448">
    <property type="term" value="F:N-acetylglucosamine-6-phosphate deacetylase activity"/>
    <property type="evidence" value="ECO:0007669"/>
    <property type="project" value="InterPro"/>
</dbReference>
<name>A0A4Q7VYG7_9ACTN</name>
<gene>
    <name evidence="10" type="ORF">EV645_7911</name>
</gene>
<dbReference type="PANTHER" id="PTHR11113:SF14">
    <property type="entry name" value="N-ACETYLGLUCOSAMINE-6-PHOSPHATE DEACETYLASE"/>
    <property type="match status" value="1"/>
</dbReference>
<dbReference type="InterPro" id="IPR032466">
    <property type="entry name" value="Metal_Hydrolase"/>
</dbReference>
<feature type="binding site" evidence="7">
    <location>
        <position position="242"/>
    </location>
    <ligand>
        <name>substrate</name>
    </ligand>
</feature>
<dbReference type="OrthoDB" id="9776488at2"/>
<dbReference type="PANTHER" id="PTHR11113">
    <property type="entry name" value="N-ACETYLGLUCOSAMINE-6-PHOSPHATE DEACETYLASE"/>
    <property type="match status" value="1"/>
</dbReference>
<evidence type="ECO:0000256" key="2">
    <source>
        <dbReference type="ARBA" id="ARBA00022723"/>
    </source>
</evidence>
<comment type="similarity">
    <text evidence="1 5">Belongs to the metallo-dependent hydrolases superfamily. NagA family.</text>
</comment>
<reference evidence="10 11" key="1">
    <citation type="journal article" date="2015" name="Stand. Genomic Sci.">
        <title>Genomic Encyclopedia of Bacterial and Archaeal Type Strains, Phase III: the genomes of soil and plant-associated and newly described type strains.</title>
        <authorList>
            <person name="Whitman W.B."/>
            <person name="Woyke T."/>
            <person name="Klenk H.P."/>
            <person name="Zhou Y."/>
            <person name="Lilburn T.G."/>
            <person name="Beck B.J."/>
            <person name="De Vos P."/>
            <person name="Vandamme P."/>
            <person name="Eisen J.A."/>
            <person name="Garrity G."/>
            <person name="Hugenholtz P."/>
            <person name="Kyrpides N.C."/>
        </authorList>
    </citation>
    <scope>NUCLEOTIDE SEQUENCE [LARGE SCALE GENOMIC DNA]</scope>
    <source>
        <strain evidence="10 11">VKM Ac-2540</strain>
    </source>
</reference>
<feature type="binding site" evidence="7">
    <location>
        <position position="218"/>
    </location>
    <ligand>
        <name>substrate</name>
    </ligand>
</feature>
<dbReference type="Gene3D" id="2.30.40.10">
    <property type="entry name" value="Urease, subunit C, domain 1"/>
    <property type="match status" value="1"/>
</dbReference>
<evidence type="ECO:0000256" key="5">
    <source>
        <dbReference type="PIRNR" id="PIRNR038994"/>
    </source>
</evidence>
<feature type="binding site" evidence="8">
    <location>
        <position position="186"/>
    </location>
    <ligand>
        <name>Zn(2+)</name>
        <dbReference type="ChEBI" id="CHEBI:29105"/>
    </ligand>
</feature>
<evidence type="ECO:0000313" key="10">
    <source>
        <dbReference type="EMBL" id="RZU01814.1"/>
    </source>
</evidence>